<protein>
    <submittedName>
        <fullName evidence="1">Uncharacterized protein</fullName>
    </submittedName>
</protein>
<dbReference type="AlphaFoldDB" id="B9S3G7"/>
<name>B9S3G7_RICCO</name>
<evidence type="ECO:0000313" key="1">
    <source>
        <dbReference type="EMBL" id="EEF41949.1"/>
    </source>
</evidence>
<keyword evidence="2" id="KW-1185">Reference proteome</keyword>
<evidence type="ECO:0000313" key="2">
    <source>
        <dbReference type="Proteomes" id="UP000008311"/>
    </source>
</evidence>
<dbReference type="Proteomes" id="UP000008311">
    <property type="component" value="Unassembled WGS sequence"/>
</dbReference>
<gene>
    <name evidence="1" type="ORF">RCOM_0734540</name>
</gene>
<dbReference type="EMBL" id="EQ973857">
    <property type="protein sequence ID" value="EEF41949.1"/>
    <property type="molecule type" value="Genomic_DNA"/>
</dbReference>
<dbReference type="InParanoid" id="B9S3G7"/>
<proteinExistence type="predicted"/>
<accession>B9S3G7</accession>
<reference evidence="2" key="1">
    <citation type="journal article" date="2010" name="Nat. Biotechnol.">
        <title>Draft genome sequence of the oilseed species Ricinus communis.</title>
        <authorList>
            <person name="Chan A.P."/>
            <person name="Crabtree J."/>
            <person name="Zhao Q."/>
            <person name="Lorenzi H."/>
            <person name="Orvis J."/>
            <person name="Puiu D."/>
            <person name="Melake-Berhan A."/>
            <person name="Jones K.M."/>
            <person name="Redman J."/>
            <person name="Chen G."/>
            <person name="Cahoon E.B."/>
            <person name="Gedil M."/>
            <person name="Stanke M."/>
            <person name="Haas B.J."/>
            <person name="Wortman J.R."/>
            <person name="Fraser-Liggett C.M."/>
            <person name="Ravel J."/>
            <person name="Rabinowicz P.D."/>
        </authorList>
    </citation>
    <scope>NUCLEOTIDE SEQUENCE [LARGE SCALE GENOMIC DNA]</scope>
    <source>
        <strain evidence="2">cv. Hale</strain>
    </source>
</reference>
<organism evidence="1 2">
    <name type="scientific">Ricinus communis</name>
    <name type="common">Castor bean</name>
    <dbReference type="NCBI Taxonomy" id="3988"/>
    <lineage>
        <taxon>Eukaryota</taxon>
        <taxon>Viridiplantae</taxon>
        <taxon>Streptophyta</taxon>
        <taxon>Embryophyta</taxon>
        <taxon>Tracheophyta</taxon>
        <taxon>Spermatophyta</taxon>
        <taxon>Magnoliopsida</taxon>
        <taxon>eudicotyledons</taxon>
        <taxon>Gunneridae</taxon>
        <taxon>Pentapetalae</taxon>
        <taxon>rosids</taxon>
        <taxon>fabids</taxon>
        <taxon>Malpighiales</taxon>
        <taxon>Euphorbiaceae</taxon>
        <taxon>Acalyphoideae</taxon>
        <taxon>Acalypheae</taxon>
        <taxon>Ricinus</taxon>
    </lineage>
</organism>
<sequence>MVFVEGAEAWRLTGLRVHTGKREGVKWIVGLLDLKTPVFHVQRRFRFENSWLPEPIVSGLRKTKIEDCRRQLRALRPPRDVASVFGIKVEKVCFHS</sequence>